<dbReference type="PANTHER" id="PTHR10290:SF3">
    <property type="entry name" value="DNA TOPOISOMERASE 1"/>
    <property type="match status" value="1"/>
</dbReference>
<feature type="domain" description="DNA topoisomerase I catalytic core eukaryotic-type" evidence="7">
    <location>
        <begin position="108"/>
        <end position="323"/>
    </location>
</feature>
<evidence type="ECO:0000256" key="6">
    <source>
        <dbReference type="ARBA" id="ARBA00023235"/>
    </source>
</evidence>
<reference evidence="9 10" key="1">
    <citation type="journal article" date="2016" name="Nat. Commun.">
        <title>Thousands of microbial genomes shed light on interconnected biogeochemical processes in an aquifer system.</title>
        <authorList>
            <person name="Anantharaman K."/>
            <person name="Brown C.T."/>
            <person name="Hug L.A."/>
            <person name="Sharon I."/>
            <person name="Castelle C.J."/>
            <person name="Probst A.J."/>
            <person name="Thomas B.C."/>
            <person name="Singh A."/>
            <person name="Wilkins M.J."/>
            <person name="Karaoz U."/>
            <person name="Brodie E.L."/>
            <person name="Williams K.H."/>
            <person name="Hubbard S.S."/>
            <person name="Banfield J.F."/>
        </authorList>
    </citation>
    <scope>NUCLEOTIDE SEQUENCE [LARGE SCALE GENOMIC DNA]</scope>
</reference>
<evidence type="ECO:0000256" key="3">
    <source>
        <dbReference type="ARBA" id="ARBA00012891"/>
    </source>
</evidence>
<gene>
    <name evidence="9" type="ORF">A3F00_04590</name>
</gene>
<accession>A0A1F5KA45</accession>
<dbReference type="Pfam" id="PF21338">
    <property type="entry name" value="Top1B_N_bact"/>
    <property type="match status" value="1"/>
</dbReference>
<dbReference type="SUPFAM" id="SSF56349">
    <property type="entry name" value="DNA breaking-rejoining enzymes"/>
    <property type="match status" value="1"/>
</dbReference>
<evidence type="ECO:0000256" key="2">
    <source>
        <dbReference type="ARBA" id="ARBA00006645"/>
    </source>
</evidence>
<evidence type="ECO:0000256" key="5">
    <source>
        <dbReference type="ARBA" id="ARBA00023125"/>
    </source>
</evidence>
<sequence>MNLSQNPEITQELRKEGLFYCSDDNAGFFRQPRLDRGKSSGKSFKYYGIDGKTITDKKTLNRIKSLAIPPAWENVWICPKENGHLQATGIDDRNRKQYIYHPNWISLSSQNKFSKMVDFGLKLPNIRSKVKYDLQSKNLDKRKLLATVIWLLEHTFIRIGNAEYASENNSFGLTTLRNKHVEKKGSDIVFRFRGKSGIQHEIEVSNPTVVKTIKRCIELPGYELFKFIDEDGEKHVVDSADVNQFLKDITQDDFSAKDFRTWGATSISANNFYTLGIPENRTSLKKNIIETVKKVANHLNNTVSVCRNYYIHPSVFQTYQENILVPHFGSYKNAKRPGLSWDEYALIKLLQKYPYESI</sequence>
<feature type="domain" description="DNA topoisomerase IB N-terminal" evidence="8">
    <location>
        <begin position="44"/>
        <end position="91"/>
    </location>
</feature>
<dbReference type="InterPro" id="IPR014711">
    <property type="entry name" value="TopoI_cat_a-hlx-sub_euk"/>
</dbReference>
<dbReference type="InterPro" id="IPR049331">
    <property type="entry name" value="Top1B_N_bact"/>
</dbReference>
<dbReference type="EC" id="5.6.2.1" evidence="3"/>
<dbReference type="Pfam" id="PF01028">
    <property type="entry name" value="Topoisom_I"/>
    <property type="match status" value="1"/>
</dbReference>
<protein>
    <recommendedName>
        <fullName evidence="3">DNA topoisomerase</fullName>
        <ecNumber evidence="3">5.6.2.1</ecNumber>
    </recommendedName>
</protein>
<evidence type="ECO:0000259" key="8">
    <source>
        <dbReference type="Pfam" id="PF21338"/>
    </source>
</evidence>
<dbReference type="Gene3D" id="3.30.66.10">
    <property type="entry name" value="DNA topoisomerase I domain"/>
    <property type="match status" value="1"/>
</dbReference>
<dbReference type="GO" id="GO:0003917">
    <property type="term" value="F:DNA topoisomerase type I (single strand cut, ATP-independent) activity"/>
    <property type="evidence" value="ECO:0007669"/>
    <property type="project" value="UniProtKB-EC"/>
</dbReference>
<dbReference type="PRINTS" id="PR00416">
    <property type="entry name" value="EUTPISMRASEI"/>
</dbReference>
<evidence type="ECO:0000313" key="9">
    <source>
        <dbReference type="EMBL" id="OGE37700.1"/>
    </source>
</evidence>
<evidence type="ECO:0000313" key="10">
    <source>
        <dbReference type="Proteomes" id="UP000176527"/>
    </source>
</evidence>
<dbReference type="EMBL" id="MFDE01000038">
    <property type="protein sequence ID" value="OGE37700.1"/>
    <property type="molecule type" value="Genomic_DNA"/>
</dbReference>
<dbReference type="AlphaFoldDB" id="A0A1F5KA45"/>
<dbReference type="Gene3D" id="1.10.132.120">
    <property type="match status" value="1"/>
</dbReference>
<dbReference type="SUPFAM" id="SSF55869">
    <property type="entry name" value="DNA topoisomerase I domain"/>
    <property type="match status" value="1"/>
</dbReference>
<dbReference type="GO" id="GO:0003677">
    <property type="term" value="F:DNA binding"/>
    <property type="evidence" value="ECO:0007669"/>
    <property type="project" value="UniProtKB-KW"/>
</dbReference>
<keyword evidence="4" id="KW-0799">Topoisomerase</keyword>
<evidence type="ECO:0000256" key="4">
    <source>
        <dbReference type="ARBA" id="ARBA00023029"/>
    </source>
</evidence>
<dbReference type="PANTHER" id="PTHR10290">
    <property type="entry name" value="DNA TOPOISOMERASE I"/>
    <property type="match status" value="1"/>
</dbReference>
<name>A0A1F5KA45_9BACT</name>
<dbReference type="InterPro" id="IPR011010">
    <property type="entry name" value="DNA_brk_join_enz"/>
</dbReference>
<comment type="similarity">
    <text evidence="2">Belongs to the type IB topoisomerase family.</text>
</comment>
<dbReference type="InterPro" id="IPR035447">
    <property type="entry name" value="DNA_topo_I_N_sf"/>
</dbReference>
<comment type="caution">
    <text evidence="9">The sequence shown here is derived from an EMBL/GenBank/DDBJ whole genome shotgun (WGS) entry which is preliminary data.</text>
</comment>
<dbReference type="PROSITE" id="PS52038">
    <property type="entry name" value="TOPO_IB_2"/>
    <property type="match status" value="1"/>
</dbReference>
<dbReference type="InterPro" id="IPR013500">
    <property type="entry name" value="TopoI_cat_euk"/>
</dbReference>
<dbReference type="InterPro" id="IPR051062">
    <property type="entry name" value="Topoisomerase_IB"/>
</dbReference>
<dbReference type="GO" id="GO:0006265">
    <property type="term" value="P:DNA topological change"/>
    <property type="evidence" value="ECO:0007669"/>
    <property type="project" value="InterPro"/>
</dbReference>
<organism evidence="9 10">
    <name type="scientific">Candidatus Daviesbacteria bacterium RIFCSPHIGHO2_12_FULL_37_11</name>
    <dbReference type="NCBI Taxonomy" id="1797777"/>
    <lineage>
        <taxon>Bacteria</taxon>
        <taxon>Candidatus Daviesiibacteriota</taxon>
    </lineage>
</organism>
<dbReference type="Proteomes" id="UP000176527">
    <property type="component" value="Unassembled WGS sequence"/>
</dbReference>
<keyword evidence="5" id="KW-0238">DNA-binding</keyword>
<evidence type="ECO:0000259" key="7">
    <source>
        <dbReference type="Pfam" id="PF01028"/>
    </source>
</evidence>
<evidence type="ECO:0000256" key="1">
    <source>
        <dbReference type="ARBA" id="ARBA00000213"/>
    </source>
</evidence>
<proteinExistence type="inferred from homology"/>
<dbReference type="InterPro" id="IPR001631">
    <property type="entry name" value="TopoI"/>
</dbReference>
<keyword evidence="6" id="KW-0413">Isomerase</keyword>
<dbReference type="Gene3D" id="3.90.15.10">
    <property type="entry name" value="Topoisomerase I, Chain A, domain 3"/>
    <property type="match status" value="1"/>
</dbReference>
<comment type="catalytic activity">
    <reaction evidence="1">
        <text>ATP-independent breakage of single-stranded DNA, followed by passage and rejoining.</text>
        <dbReference type="EC" id="5.6.2.1"/>
    </reaction>
</comment>